<evidence type="ECO:0000313" key="2">
    <source>
        <dbReference type="Proteomes" id="UP000720189"/>
    </source>
</evidence>
<organism evidence="1 2">
    <name type="scientific">Fusarium redolens</name>
    <dbReference type="NCBI Taxonomy" id="48865"/>
    <lineage>
        <taxon>Eukaryota</taxon>
        <taxon>Fungi</taxon>
        <taxon>Dikarya</taxon>
        <taxon>Ascomycota</taxon>
        <taxon>Pezizomycotina</taxon>
        <taxon>Sordariomycetes</taxon>
        <taxon>Hypocreomycetidae</taxon>
        <taxon>Hypocreales</taxon>
        <taxon>Nectriaceae</taxon>
        <taxon>Fusarium</taxon>
        <taxon>Fusarium redolens species complex</taxon>
    </lineage>
</organism>
<name>A0A9P9HKX2_FUSRE</name>
<dbReference type="Proteomes" id="UP000720189">
    <property type="component" value="Unassembled WGS sequence"/>
</dbReference>
<sequence length="80" mass="9020">MYTKTSNPPVTESDVFTPSLISDTFKAAAEWNVYYKISVYGGTVHGFASRADRSDSAQMRAYRSSFEDSLIWMKLVEGPR</sequence>
<dbReference type="RefSeq" id="XP_046051571.1">
    <property type="nucleotide sequence ID" value="XM_046192181.1"/>
</dbReference>
<dbReference type="AlphaFoldDB" id="A0A9P9HKX2"/>
<keyword evidence="2" id="KW-1185">Reference proteome</keyword>
<reference evidence="1" key="1">
    <citation type="journal article" date="2021" name="Nat. Commun.">
        <title>Genetic determinants of endophytism in the Arabidopsis root mycobiome.</title>
        <authorList>
            <person name="Mesny F."/>
            <person name="Miyauchi S."/>
            <person name="Thiergart T."/>
            <person name="Pickel B."/>
            <person name="Atanasova L."/>
            <person name="Karlsson M."/>
            <person name="Huettel B."/>
            <person name="Barry K.W."/>
            <person name="Haridas S."/>
            <person name="Chen C."/>
            <person name="Bauer D."/>
            <person name="Andreopoulos W."/>
            <person name="Pangilinan J."/>
            <person name="LaButti K."/>
            <person name="Riley R."/>
            <person name="Lipzen A."/>
            <person name="Clum A."/>
            <person name="Drula E."/>
            <person name="Henrissat B."/>
            <person name="Kohler A."/>
            <person name="Grigoriev I.V."/>
            <person name="Martin F.M."/>
            <person name="Hacquard S."/>
        </authorList>
    </citation>
    <scope>NUCLEOTIDE SEQUENCE</scope>
    <source>
        <strain evidence="1">MPI-CAGE-AT-0023</strain>
    </source>
</reference>
<dbReference type="GeneID" id="70222135"/>
<comment type="caution">
    <text evidence="1">The sequence shown here is derived from an EMBL/GenBank/DDBJ whole genome shotgun (WGS) entry which is preliminary data.</text>
</comment>
<gene>
    <name evidence="1" type="ORF">BKA55DRAFT_561706</name>
</gene>
<evidence type="ECO:0008006" key="3">
    <source>
        <dbReference type="Google" id="ProtNLM"/>
    </source>
</evidence>
<evidence type="ECO:0000313" key="1">
    <source>
        <dbReference type="EMBL" id="KAH7258863.1"/>
    </source>
</evidence>
<dbReference type="EMBL" id="JAGMUX010000005">
    <property type="protein sequence ID" value="KAH7258863.1"/>
    <property type="molecule type" value="Genomic_DNA"/>
</dbReference>
<protein>
    <recommendedName>
        <fullName evidence="3">Dienelactone hydrolase domain-containing protein</fullName>
    </recommendedName>
</protein>
<proteinExistence type="predicted"/>
<dbReference type="OrthoDB" id="17560at2759"/>
<accession>A0A9P9HKX2</accession>